<dbReference type="Gene3D" id="3.30.70.330">
    <property type="match status" value="1"/>
</dbReference>
<evidence type="ECO:0000313" key="2">
    <source>
        <dbReference type="EMBL" id="EFH38542.1"/>
    </source>
</evidence>
<evidence type="ECO:0000313" key="3">
    <source>
        <dbReference type="Proteomes" id="UP000008694"/>
    </source>
</evidence>
<feature type="non-terminal residue" evidence="2">
    <location>
        <position position="1"/>
    </location>
</feature>
<keyword evidence="3" id="KW-1185">Reference proteome</keyword>
<dbReference type="AlphaFoldDB" id="D7MY41"/>
<evidence type="ECO:0000256" key="1">
    <source>
        <dbReference type="SAM" id="Phobius"/>
    </source>
</evidence>
<dbReference type="STRING" id="81972.D7MY41"/>
<organism evidence="3">
    <name type="scientific">Arabidopsis lyrata subsp. lyrata</name>
    <name type="common">Lyre-leaved rock-cress</name>
    <dbReference type="NCBI Taxonomy" id="81972"/>
    <lineage>
        <taxon>Eukaryota</taxon>
        <taxon>Viridiplantae</taxon>
        <taxon>Streptophyta</taxon>
        <taxon>Embryophyta</taxon>
        <taxon>Tracheophyta</taxon>
        <taxon>Spermatophyta</taxon>
        <taxon>Magnoliopsida</taxon>
        <taxon>eudicotyledons</taxon>
        <taxon>Gunneridae</taxon>
        <taxon>Pentapetalae</taxon>
        <taxon>rosids</taxon>
        <taxon>malvids</taxon>
        <taxon>Brassicales</taxon>
        <taxon>Brassicaceae</taxon>
        <taxon>Camelineae</taxon>
        <taxon>Arabidopsis</taxon>
    </lineage>
</organism>
<dbReference type="Gramene" id="Al_scaffold_0777_2">
    <property type="protein sequence ID" value="Al_scaffold_0777_2"/>
    <property type="gene ID" value="Al_scaffold_0777_2"/>
</dbReference>
<keyword evidence="1" id="KW-0812">Transmembrane</keyword>
<accession>D7MY41</accession>
<protein>
    <submittedName>
        <fullName evidence="2">Predicted protein</fullName>
    </submittedName>
</protein>
<dbReference type="HOGENOM" id="CLU_061895_3_1_1"/>
<reference evidence="3" key="1">
    <citation type="journal article" date="2011" name="Nat. Genet.">
        <title>The Arabidopsis lyrata genome sequence and the basis of rapid genome size change.</title>
        <authorList>
            <person name="Hu T.T."/>
            <person name="Pattyn P."/>
            <person name="Bakker E.G."/>
            <person name="Cao J."/>
            <person name="Cheng J.-F."/>
            <person name="Clark R.M."/>
            <person name="Fahlgren N."/>
            <person name="Fawcett J.A."/>
            <person name="Grimwood J."/>
            <person name="Gundlach H."/>
            <person name="Haberer G."/>
            <person name="Hollister J.D."/>
            <person name="Ossowski S."/>
            <person name="Ottilar R.P."/>
            <person name="Salamov A.A."/>
            <person name="Schneeberger K."/>
            <person name="Spannagl M."/>
            <person name="Wang X."/>
            <person name="Yang L."/>
            <person name="Nasrallah M.E."/>
            <person name="Bergelson J."/>
            <person name="Carrington J.C."/>
            <person name="Gaut B.S."/>
            <person name="Schmutz J."/>
            <person name="Mayer K.F.X."/>
            <person name="Van de Peer Y."/>
            <person name="Grigoriev I.V."/>
            <person name="Nordborg M."/>
            <person name="Weigel D."/>
            <person name="Guo Y.-L."/>
        </authorList>
    </citation>
    <scope>NUCLEOTIDE SEQUENCE [LARGE SCALE GENOMIC DNA]</scope>
    <source>
        <strain evidence="3">cv. MN47</strain>
    </source>
</reference>
<dbReference type="InterPro" id="IPR035979">
    <property type="entry name" value="RBD_domain_sf"/>
</dbReference>
<gene>
    <name evidence="2" type="ORF">ARALYDRAFT_686607</name>
</gene>
<sequence>GFESNGNDASDIPKRRGFSRISVEGYETSLHAYDLKLALTKHFASCGKIISIYVPRNAEKDTIQRFDFVMPSCILPEKVPLRRRWNLVEVTSRREDGVYTLRSHLIRDNTMILREPNTWSQNASKLISLFVCVLVVMLLILTKLFRIGVTGYDTSLPKIDVQIGLSKHFSSCGEVTNVSIPTDDSGGLYRFASITILGGKGAVDKALKLSGRNVGGWKITVDMVLPPPDMERGSPSL</sequence>
<name>D7MY41_ARALL</name>
<feature type="transmembrane region" description="Helical" evidence="1">
    <location>
        <begin position="126"/>
        <end position="145"/>
    </location>
</feature>
<dbReference type="InterPro" id="IPR012677">
    <property type="entry name" value="Nucleotide-bd_a/b_plait_sf"/>
</dbReference>
<keyword evidence="1" id="KW-0472">Membrane</keyword>
<dbReference type="SUPFAM" id="SSF54928">
    <property type="entry name" value="RNA-binding domain, RBD"/>
    <property type="match status" value="1"/>
</dbReference>
<dbReference type="EMBL" id="GL349209">
    <property type="protein sequence ID" value="EFH38542.1"/>
    <property type="molecule type" value="Genomic_DNA"/>
</dbReference>
<keyword evidence="1" id="KW-1133">Transmembrane helix</keyword>
<proteinExistence type="predicted"/>
<feature type="non-terminal residue" evidence="2">
    <location>
        <position position="237"/>
    </location>
</feature>
<dbReference type="GO" id="GO:0003676">
    <property type="term" value="F:nucleic acid binding"/>
    <property type="evidence" value="ECO:0007669"/>
    <property type="project" value="InterPro"/>
</dbReference>
<dbReference type="Proteomes" id="UP000008694">
    <property type="component" value="Unassembled WGS sequence"/>
</dbReference>